<keyword evidence="3" id="KW-0050">Antiport</keyword>
<evidence type="ECO:0000256" key="6">
    <source>
        <dbReference type="ARBA" id="ARBA00022989"/>
    </source>
</evidence>
<dbReference type="GO" id="GO:0015297">
    <property type="term" value="F:antiporter activity"/>
    <property type="evidence" value="ECO:0007669"/>
    <property type="project" value="UniProtKB-KW"/>
</dbReference>
<keyword evidence="7 9" id="KW-0472">Membrane</keyword>
<accession>A0A4Q1JL55</accession>
<evidence type="ECO:0000256" key="8">
    <source>
        <dbReference type="ARBA" id="ARBA00038435"/>
    </source>
</evidence>
<evidence type="ECO:0000259" key="10">
    <source>
        <dbReference type="Pfam" id="PF03553"/>
    </source>
</evidence>
<dbReference type="AlphaFoldDB" id="A0A4Q1JL55"/>
<feature type="transmembrane region" description="Helical" evidence="9">
    <location>
        <begin position="12"/>
        <end position="32"/>
    </location>
</feature>
<evidence type="ECO:0000256" key="4">
    <source>
        <dbReference type="ARBA" id="ARBA00022475"/>
    </source>
</evidence>
<evidence type="ECO:0000256" key="9">
    <source>
        <dbReference type="SAM" id="Phobius"/>
    </source>
</evidence>
<evidence type="ECO:0000256" key="7">
    <source>
        <dbReference type="ARBA" id="ARBA00023136"/>
    </source>
</evidence>
<dbReference type="InterPro" id="IPR018461">
    <property type="entry name" value="Na/H_Antiport_NhaC-like_C"/>
</dbReference>
<dbReference type="PANTHER" id="PTHR33451:SF4">
    <property type="entry name" value="NA+_H+ ANTIPORTER"/>
    <property type="match status" value="1"/>
</dbReference>
<feature type="transmembrane region" description="Helical" evidence="9">
    <location>
        <begin position="38"/>
        <end position="55"/>
    </location>
</feature>
<feature type="transmembrane region" description="Helical" evidence="9">
    <location>
        <begin position="151"/>
        <end position="168"/>
    </location>
</feature>
<comment type="similarity">
    <text evidence="8">Belongs to the NhaC Na(+)/H(+) (TC 2.A.35) antiporter family.</text>
</comment>
<feature type="transmembrane region" description="Helical" evidence="9">
    <location>
        <begin position="378"/>
        <end position="401"/>
    </location>
</feature>
<keyword evidence="4" id="KW-1003">Cell membrane</keyword>
<dbReference type="GO" id="GO:0005886">
    <property type="term" value="C:plasma membrane"/>
    <property type="evidence" value="ECO:0007669"/>
    <property type="project" value="UniProtKB-SubCell"/>
</dbReference>
<gene>
    <name evidence="11" type="ORF">EO244_11795</name>
</gene>
<feature type="transmembrane region" description="Helical" evidence="9">
    <location>
        <begin position="413"/>
        <end position="432"/>
    </location>
</feature>
<evidence type="ECO:0000256" key="1">
    <source>
        <dbReference type="ARBA" id="ARBA00004651"/>
    </source>
</evidence>
<dbReference type="OrthoDB" id="9790605at2"/>
<evidence type="ECO:0000313" key="12">
    <source>
        <dbReference type="Proteomes" id="UP000289703"/>
    </source>
</evidence>
<organism evidence="11 12">
    <name type="scientific">Ancylomarina salipaludis</name>
    <dbReference type="NCBI Taxonomy" id="2501299"/>
    <lineage>
        <taxon>Bacteria</taxon>
        <taxon>Pseudomonadati</taxon>
        <taxon>Bacteroidota</taxon>
        <taxon>Bacteroidia</taxon>
        <taxon>Marinilabiliales</taxon>
        <taxon>Marinifilaceae</taxon>
        <taxon>Ancylomarina</taxon>
    </lineage>
</organism>
<proteinExistence type="inferred from homology"/>
<keyword evidence="12" id="KW-1185">Reference proteome</keyword>
<comment type="subcellular location">
    <subcellularLocation>
        <location evidence="1">Cell membrane</location>
        <topology evidence="1">Multi-pass membrane protein</topology>
    </subcellularLocation>
</comment>
<evidence type="ECO:0000313" key="11">
    <source>
        <dbReference type="EMBL" id="RXQ92225.1"/>
    </source>
</evidence>
<evidence type="ECO:0000256" key="2">
    <source>
        <dbReference type="ARBA" id="ARBA00022448"/>
    </source>
</evidence>
<feature type="transmembrane region" description="Helical" evidence="9">
    <location>
        <begin position="114"/>
        <end position="139"/>
    </location>
</feature>
<reference evidence="11 12" key="1">
    <citation type="submission" date="2019-01" db="EMBL/GenBank/DDBJ databases">
        <title>Ancylomarina salipaludis sp. nov., isolated from a salt marsh.</title>
        <authorList>
            <person name="Yoon J.-H."/>
        </authorList>
    </citation>
    <scope>NUCLEOTIDE SEQUENCE [LARGE SCALE GENOMIC DNA]</scope>
    <source>
        <strain evidence="11 12">SHSM-M15</strain>
    </source>
</reference>
<keyword evidence="2" id="KW-0813">Transport</keyword>
<protein>
    <submittedName>
        <fullName evidence="11">Na+/H+ antiporter NhaC family protein</fullName>
    </submittedName>
</protein>
<dbReference type="Pfam" id="PF03553">
    <property type="entry name" value="Na_H_antiporter"/>
    <property type="match status" value="2"/>
</dbReference>
<feature type="transmembrane region" description="Helical" evidence="9">
    <location>
        <begin position="195"/>
        <end position="214"/>
    </location>
</feature>
<keyword evidence="6 9" id="KW-1133">Transmembrane helix</keyword>
<evidence type="ECO:0000256" key="5">
    <source>
        <dbReference type="ARBA" id="ARBA00022692"/>
    </source>
</evidence>
<sequence length="440" mass="46783">MITNQSIKPSNGIALLPFIVFIFTFLGAGILLEDFYAIPSPISVFLGIITAFIFLKGTSDKKFNTLLKGCGEQKILTMCLIYLLAGAFASVTGAMGGVESTVNLGLSFIPSQYLAAGVFLLASFLSISTGTSVGAIVALGPIAVGLAESSGVSLSLLMGSLLGGAMFGDNLSVISDTTIAATQTQGCKMKDKFRVNLYIAVPAALICLIILFYVGNIAPVRHSIPLIPADYSLLSILPYILVLLLAITGVNVFTVLTLGCISAGIIGMATGHFGVLELGKRVYEGFNNMSEIFLLSMLTGGLAELVREAGGINYLLKRVEACVRGRKSAQLGIGALVSLTDFSIANNTVSIIITGPIAKQISETYCIDKRKTAALIDIFSCISQGILPYGAQVLILLGFTSGRLTYWELLPNVHYLLVLLGFSLLAIYSPFWDRIIKKRM</sequence>
<name>A0A4Q1JL55_9BACT</name>
<dbReference type="Proteomes" id="UP000289703">
    <property type="component" value="Unassembled WGS sequence"/>
</dbReference>
<feature type="domain" description="Na+/H+ antiporter NhaC-like C-terminal" evidence="10">
    <location>
        <begin position="43"/>
        <end position="215"/>
    </location>
</feature>
<dbReference type="InterPro" id="IPR052180">
    <property type="entry name" value="NhaC_Na-H+_Antiporter"/>
</dbReference>
<keyword evidence="5 9" id="KW-0812">Transmembrane</keyword>
<evidence type="ECO:0000256" key="3">
    <source>
        <dbReference type="ARBA" id="ARBA00022449"/>
    </source>
</evidence>
<dbReference type="RefSeq" id="WP_129254881.1">
    <property type="nucleotide sequence ID" value="NZ_SAXA01000010.1"/>
</dbReference>
<feature type="transmembrane region" description="Helical" evidence="9">
    <location>
        <begin position="75"/>
        <end position="94"/>
    </location>
</feature>
<dbReference type="EMBL" id="SAXA01000010">
    <property type="protein sequence ID" value="RXQ92225.1"/>
    <property type="molecule type" value="Genomic_DNA"/>
</dbReference>
<feature type="domain" description="Na+/H+ antiporter NhaC-like C-terminal" evidence="10">
    <location>
        <begin position="241"/>
        <end position="400"/>
    </location>
</feature>
<dbReference type="PANTHER" id="PTHR33451">
    <property type="entry name" value="MALATE-2H(+)/NA(+)-LACTATE ANTIPORTER"/>
    <property type="match status" value="1"/>
</dbReference>
<comment type="caution">
    <text evidence="11">The sequence shown here is derived from an EMBL/GenBank/DDBJ whole genome shotgun (WGS) entry which is preliminary data.</text>
</comment>